<gene>
    <name evidence="2" type="ORF">GMLC_21710</name>
</gene>
<proteinExistence type="predicted"/>
<reference evidence="3" key="1">
    <citation type="submission" date="2020-06" db="EMBL/GenBank/DDBJ databases">
        <title>Draft genomic sequecing of Geomonas sp. Red745.</title>
        <authorList>
            <person name="Itoh H."/>
            <person name="Xu Z.X."/>
            <person name="Ushijima N."/>
            <person name="Masuda Y."/>
            <person name="Shiratori Y."/>
            <person name="Senoo K."/>
        </authorList>
    </citation>
    <scope>NUCLEOTIDE SEQUENCE [LARGE SCALE GENOMIC DNA]</scope>
    <source>
        <strain evidence="3">Red745</strain>
    </source>
</reference>
<evidence type="ECO:0008006" key="4">
    <source>
        <dbReference type="Google" id="ProtNLM"/>
    </source>
</evidence>
<keyword evidence="1" id="KW-0233">DNA recombination</keyword>
<protein>
    <recommendedName>
        <fullName evidence="4">Core-binding (CB) domain-containing protein</fullName>
    </recommendedName>
</protein>
<sequence length="312" mass="34563">MRGTIDWQTHELFKAVDCVGSSKHTAKEAAREKGAETWAEIGKEIGVHSYATADAYRDIWQAIGEHAKAETGLKDMTKLEASHVQSYLESKIEQGVSYATFQQYASAATKLEVALNRFAEQHGLERSYNWELRDVRAEAQQELSRFEGSRAYQDPWAAVAAMPSPDARLAASVQYEGGARIKEASHIKENQLKGVATVPHTGQPAGVISVIGKGGKERAIYVAVSTYRALETAVQQGGGRFSVSPDAVRNGLKESTATTKQIYTGSHGLRWNFAQERFAELQERGKTREEALYLVSNEMGHERSDITEHYLR</sequence>
<keyword evidence="3" id="KW-1185">Reference proteome</keyword>
<dbReference type="Gene3D" id="1.10.443.10">
    <property type="entry name" value="Intergrase catalytic core"/>
    <property type="match status" value="1"/>
</dbReference>
<dbReference type="EMBL" id="BLXZ01000004">
    <property type="protein sequence ID" value="GFO68592.1"/>
    <property type="molecule type" value="Genomic_DNA"/>
</dbReference>
<dbReference type="AlphaFoldDB" id="A0A6V8N7Q0"/>
<evidence type="ECO:0000313" key="2">
    <source>
        <dbReference type="EMBL" id="GFO68592.1"/>
    </source>
</evidence>
<dbReference type="InterPro" id="IPR013762">
    <property type="entry name" value="Integrase-like_cat_sf"/>
</dbReference>
<dbReference type="Proteomes" id="UP000587586">
    <property type="component" value="Unassembled WGS sequence"/>
</dbReference>
<dbReference type="GO" id="GO:0003677">
    <property type="term" value="F:DNA binding"/>
    <property type="evidence" value="ECO:0007669"/>
    <property type="project" value="InterPro"/>
</dbReference>
<dbReference type="SUPFAM" id="SSF56349">
    <property type="entry name" value="DNA breaking-rejoining enzymes"/>
    <property type="match status" value="1"/>
</dbReference>
<organism evidence="2 3">
    <name type="scientific">Geomonas limicola</name>
    <dbReference type="NCBI Taxonomy" id="2740186"/>
    <lineage>
        <taxon>Bacteria</taxon>
        <taxon>Pseudomonadati</taxon>
        <taxon>Thermodesulfobacteriota</taxon>
        <taxon>Desulfuromonadia</taxon>
        <taxon>Geobacterales</taxon>
        <taxon>Geobacteraceae</taxon>
        <taxon>Geomonas</taxon>
    </lineage>
</organism>
<evidence type="ECO:0000256" key="1">
    <source>
        <dbReference type="ARBA" id="ARBA00023172"/>
    </source>
</evidence>
<dbReference type="RefSeq" id="WP_183361144.1">
    <property type="nucleotide sequence ID" value="NZ_BLXZ01000004.1"/>
</dbReference>
<dbReference type="GO" id="GO:0015074">
    <property type="term" value="P:DNA integration"/>
    <property type="evidence" value="ECO:0007669"/>
    <property type="project" value="InterPro"/>
</dbReference>
<evidence type="ECO:0000313" key="3">
    <source>
        <dbReference type="Proteomes" id="UP000587586"/>
    </source>
</evidence>
<accession>A0A6V8N7Q0</accession>
<dbReference type="InterPro" id="IPR011010">
    <property type="entry name" value="DNA_brk_join_enz"/>
</dbReference>
<name>A0A6V8N7Q0_9BACT</name>
<comment type="caution">
    <text evidence="2">The sequence shown here is derived from an EMBL/GenBank/DDBJ whole genome shotgun (WGS) entry which is preliminary data.</text>
</comment>
<dbReference type="GO" id="GO:0006310">
    <property type="term" value="P:DNA recombination"/>
    <property type="evidence" value="ECO:0007669"/>
    <property type="project" value="UniProtKB-KW"/>
</dbReference>